<feature type="transmembrane region" description="Helical" evidence="1">
    <location>
        <begin position="80"/>
        <end position="99"/>
    </location>
</feature>
<evidence type="ECO:0000256" key="1">
    <source>
        <dbReference type="SAM" id="Phobius"/>
    </source>
</evidence>
<evidence type="ECO:0000313" key="3">
    <source>
        <dbReference type="Proteomes" id="UP001408594"/>
    </source>
</evidence>
<dbReference type="EMBL" id="BAABRT010000063">
    <property type="protein sequence ID" value="GAA5526228.1"/>
    <property type="molecule type" value="Genomic_DNA"/>
</dbReference>
<dbReference type="Proteomes" id="UP001408594">
    <property type="component" value="Unassembled WGS sequence"/>
</dbReference>
<keyword evidence="1" id="KW-0472">Membrane</keyword>
<organism evidence="2 3">
    <name type="scientific">Microbulbifer aestuariivivens</name>
    <dbReference type="NCBI Taxonomy" id="1908308"/>
    <lineage>
        <taxon>Bacteria</taxon>
        <taxon>Pseudomonadati</taxon>
        <taxon>Pseudomonadota</taxon>
        <taxon>Gammaproteobacteria</taxon>
        <taxon>Cellvibrionales</taxon>
        <taxon>Microbulbiferaceae</taxon>
        <taxon>Microbulbifer</taxon>
    </lineage>
</organism>
<evidence type="ECO:0000313" key="2">
    <source>
        <dbReference type="EMBL" id="GAA5526228.1"/>
    </source>
</evidence>
<protein>
    <submittedName>
        <fullName evidence="2">Uncharacterized protein</fullName>
    </submittedName>
</protein>
<gene>
    <name evidence="2" type="ORF">Maes01_02827</name>
</gene>
<comment type="caution">
    <text evidence="2">The sequence shown here is derived from an EMBL/GenBank/DDBJ whole genome shotgun (WGS) entry which is preliminary data.</text>
</comment>
<name>A0ABP9WUF9_9GAMM</name>
<keyword evidence="3" id="KW-1185">Reference proteome</keyword>
<reference evidence="2 3" key="1">
    <citation type="submission" date="2024-02" db="EMBL/GenBank/DDBJ databases">
        <title>Microbulbifer aestuariivivens NBRC 112533.</title>
        <authorList>
            <person name="Ichikawa N."/>
            <person name="Katano-Makiyama Y."/>
            <person name="Hidaka K."/>
        </authorList>
    </citation>
    <scope>NUCLEOTIDE SEQUENCE [LARGE SCALE GENOMIC DNA]</scope>
    <source>
        <strain evidence="2 3">NBRC 112533</strain>
    </source>
</reference>
<accession>A0ABP9WUF9</accession>
<feature type="transmembrane region" description="Helical" evidence="1">
    <location>
        <begin position="164"/>
        <end position="181"/>
    </location>
</feature>
<feature type="transmembrane region" description="Helical" evidence="1">
    <location>
        <begin position="55"/>
        <end position="74"/>
    </location>
</feature>
<proteinExistence type="predicted"/>
<keyword evidence="1" id="KW-1133">Transmembrane helix</keyword>
<sequence length="182" mass="20611">MAGLDSLRCASAAPASGVMDYYKQSRKFMESPDNKIVTYNDLLTLWGIQDSLLQTYRTIFISMQSILVAFGSIMAQGESAIFPLIGISVLAMFALWFWVSICTARGQSVYLAQYLAMKAEAGDPVYEPLQILKHFQSGHYPEISKDPRFIALQGGLTRKKMERWLPTLFFAVWIFIWLITFA</sequence>
<keyword evidence="1" id="KW-0812">Transmembrane</keyword>